<feature type="transmembrane region" description="Helical" evidence="1">
    <location>
        <begin position="175"/>
        <end position="197"/>
    </location>
</feature>
<evidence type="ECO:0000313" key="3">
    <source>
        <dbReference type="Proteomes" id="UP000749311"/>
    </source>
</evidence>
<dbReference type="RefSeq" id="WP_167169743.1">
    <property type="nucleotide sequence ID" value="NZ_BAAAOO010000006.1"/>
</dbReference>
<dbReference type="InterPro" id="IPR031566">
    <property type="entry name" value="CitMHS_2"/>
</dbReference>
<feature type="transmembrane region" description="Helical" evidence="1">
    <location>
        <begin position="297"/>
        <end position="316"/>
    </location>
</feature>
<protein>
    <submittedName>
        <fullName evidence="2">Na+/H+ antiporter NhaD/arsenite permease-like protein</fullName>
    </submittedName>
</protein>
<keyword evidence="3" id="KW-1185">Reference proteome</keyword>
<feature type="transmembrane region" description="Helical" evidence="1">
    <location>
        <begin position="38"/>
        <end position="58"/>
    </location>
</feature>
<gene>
    <name evidence="2" type="ORF">FB473_002766</name>
</gene>
<feature type="transmembrane region" description="Helical" evidence="1">
    <location>
        <begin position="136"/>
        <end position="155"/>
    </location>
</feature>
<keyword evidence="1" id="KW-0812">Transmembrane</keyword>
<proteinExistence type="predicted"/>
<keyword evidence="1" id="KW-1133">Transmembrane helix</keyword>
<keyword evidence="1" id="KW-0472">Membrane</keyword>
<dbReference type="EMBL" id="JAAMOZ010000002">
    <property type="protein sequence ID" value="NIH58074.1"/>
    <property type="molecule type" value="Genomic_DNA"/>
</dbReference>
<feature type="transmembrane region" description="Helical" evidence="1">
    <location>
        <begin position="256"/>
        <end position="276"/>
    </location>
</feature>
<sequence>MDAVVPWWGIIPFVVMLLSIALMPLIPATAHKWEDWRFQFGLALVLGIPVAVWIGLLLGWMRVGDAVWEYVQFILLLFALFVVSGGLFLAGDIRATPRNNTIVLAIGAVVASFVGTTGAAMLLIRPLLNINKERRNKVHTVVFTILIVANNGGLLTPLGDPPLFMGFLRGVPFTWTFHLFPMWLFINAMLLIIYFALDTKAYSQEEIADRVLDATQIEPVRVKGLVNFLWFAVIILAVAFIPSMDLEAIEEGHAVWSDYIPFREIVFLAAAAGSLITGSKKIRYELNQFSWGPIREVAVIFVGIFLTMIPALEYLGQAAHRMPLNTITFFAFTGALSSFLDNAPTYATFFEMAHSLGADPGIMALETRIAGVPQIWLEALSLGSVTCGAMTYIGNGPNFMVKSVAESRGIQMPSFGGYIGWTVRYLLPTLVSMVCIFLAHSVWALVVGIVIALVLIGMSARTWLTHRVPTPKVITTAGPGEPDE</sequence>
<organism evidence="2 3">
    <name type="scientific">Brooklawnia cerclae</name>
    <dbReference type="NCBI Taxonomy" id="349934"/>
    <lineage>
        <taxon>Bacteria</taxon>
        <taxon>Bacillati</taxon>
        <taxon>Actinomycetota</taxon>
        <taxon>Actinomycetes</taxon>
        <taxon>Propionibacteriales</taxon>
        <taxon>Propionibacteriaceae</taxon>
        <taxon>Brooklawnia</taxon>
    </lineage>
</organism>
<evidence type="ECO:0000256" key="1">
    <source>
        <dbReference type="SAM" id="Phobius"/>
    </source>
</evidence>
<dbReference type="Proteomes" id="UP000749311">
    <property type="component" value="Unassembled WGS sequence"/>
</dbReference>
<dbReference type="Pfam" id="PF16980">
    <property type="entry name" value="CitMHS_2"/>
    <property type="match status" value="1"/>
</dbReference>
<name>A0ABX0SIA5_9ACTN</name>
<feature type="transmembrane region" description="Helical" evidence="1">
    <location>
        <begin position="102"/>
        <end position="124"/>
    </location>
</feature>
<feature type="transmembrane region" description="Helical" evidence="1">
    <location>
        <begin position="445"/>
        <end position="464"/>
    </location>
</feature>
<feature type="transmembrane region" description="Helical" evidence="1">
    <location>
        <begin position="7"/>
        <end position="26"/>
    </location>
</feature>
<feature type="transmembrane region" description="Helical" evidence="1">
    <location>
        <begin position="225"/>
        <end position="244"/>
    </location>
</feature>
<accession>A0ABX0SIA5</accession>
<comment type="caution">
    <text evidence="2">The sequence shown here is derived from an EMBL/GenBank/DDBJ whole genome shotgun (WGS) entry which is preliminary data.</text>
</comment>
<reference evidence="2 3" key="1">
    <citation type="submission" date="2020-02" db="EMBL/GenBank/DDBJ databases">
        <title>Sequencing the genomes of 1000 actinobacteria strains.</title>
        <authorList>
            <person name="Klenk H.-P."/>
        </authorList>
    </citation>
    <scope>NUCLEOTIDE SEQUENCE [LARGE SCALE GENOMIC DNA]</scope>
    <source>
        <strain evidence="2 3">DSM 19609</strain>
    </source>
</reference>
<evidence type="ECO:0000313" key="2">
    <source>
        <dbReference type="EMBL" id="NIH58074.1"/>
    </source>
</evidence>
<feature type="transmembrane region" description="Helical" evidence="1">
    <location>
        <begin position="70"/>
        <end position="90"/>
    </location>
</feature>